<evidence type="ECO:0000259" key="6">
    <source>
        <dbReference type="Pfam" id="PF03865"/>
    </source>
</evidence>
<comment type="caution">
    <text evidence="8">The sequence shown here is derived from an EMBL/GenBank/DDBJ whole genome shotgun (WGS) entry which is preliminary data.</text>
</comment>
<feature type="domain" description="Haemolysin activator HlyB C-terminal" evidence="6">
    <location>
        <begin position="212"/>
        <end position="533"/>
    </location>
</feature>
<dbReference type="Gene3D" id="3.10.20.310">
    <property type="entry name" value="membrane protein fhac"/>
    <property type="match status" value="1"/>
</dbReference>
<evidence type="ECO:0000256" key="3">
    <source>
        <dbReference type="ARBA" id="ARBA00023237"/>
    </source>
</evidence>
<feature type="signal peptide" evidence="5">
    <location>
        <begin position="1"/>
        <end position="24"/>
    </location>
</feature>
<reference evidence="8 9" key="1">
    <citation type="journal article" date="2022" name="Arch. Microbiol.">
        <title>Paraburkholderia bengalensis sp. nov. isolated from roots of Oryza sativa, IR64.</title>
        <authorList>
            <person name="Nag P."/>
            <person name="Mondal N."/>
            <person name="Sarkar J."/>
            <person name="Das S."/>
        </authorList>
    </citation>
    <scope>NUCLEOTIDE SEQUENCE [LARGE SCALE GENOMIC DNA]</scope>
    <source>
        <strain evidence="8 9">IR64_4_BI</strain>
    </source>
</reference>
<keyword evidence="9" id="KW-1185">Reference proteome</keyword>
<keyword evidence="5" id="KW-0732">Signal</keyword>
<dbReference type="PANTHER" id="PTHR34597">
    <property type="entry name" value="SLR1661 PROTEIN"/>
    <property type="match status" value="1"/>
</dbReference>
<sequence length="570" mass="59691">MFPRLPRALLPLLAATTLHPAAQAGELGVTSGELLQQTPALNRAPASEPGFDARKPPPPAAASDGASAEGELSFTVVDFRFDGELSAAERDRIEPLLAPLRAHPTTLRQLQALRSQLTEALYHDGETLVSVLLPVQTVPDGIVRFTILRGHIEHVHVNNGSQVDTARIESLLRGRHGDAPDLRDIDEGVRVLAQVPGVGDVTPVLAPGSGPGGTEVVVNVPPGRSGYFAVSADNAGAPEAGAYRVGLLGGVNNLVGRGDRLEATVYATTPYPFQTDAGRGGRTLLGRVSWDALTGIGASRAGVAASRVDYRLGGDFQGLGSGTAQVASLYASTPLLCSRETSLDLSGEFDYKSLDDERFGELLESRRHSVVAAARIDGSRTHELDGRRGAVRYGLGLSYGTTQRTDIDRTAAGDGVAGLGSRPFVKIEPSVSVTQNVLPGLALSAQLRGQWANRSVDGSERMSLGGPAGVRAYGLSEASVDEGVIVTLSALQTLVNQPNVAVAAFYDGARGRVRGDGSLPGASTTLQGAGVALNVGWKQAQMQLSYAHSIGRTDMGTHSQQVWVTLSKLF</sequence>
<dbReference type="InterPro" id="IPR013686">
    <property type="entry name" value="Polypept-transport_assoc_ShlB"/>
</dbReference>
<evidence type="ECO:0000256" key="2">
    <source>
        <dbReference type="ARBA" id="ARBA00022692"/>
    </source>
</evidence>
<evidence type="ECO:0000259" key="7">
    <source>
        <dbReference type="Pfam" id="PF08479"/>
    </source>
</evidence>
<keyword evidence="3" id="KW-0998">Cell outer membrane</keyword>
<gene>
    <name evidence="8" type="ORF">H3V53_09280</name>
</gene>
<keyword evidence="1" id="KW-0472">Membrane</keyword>
<evidence type="ECO:0000256" key="4">
    <source>
        <dbReference type="SAM" id="MobiDB-lite"/>
    </source>
</evidence>
<feature type="chain" id="PRO_5046787795" evidence="5">
    <location>
        <begin position="25"/>
        <end position="570"/>
    </location>
</feature>
<accession>A0ABU8IPD0</accession>
<evidence type="ECO:0000313" key="9">
    <source>
        <dbReference type="Proteomes" id="UP001386437"/>
    </source>
</evidence>
<proteinExistence type="predicted"/>
<evidence type="ECO:0000256" key="1">
    <source>
        <dbReference type="ARBA" id="ARBA00022452"/>
    </source>
</evidence>
<dbReference type="Pfam" id="PF08479">
    <property type="entry name" value="POTRA_2"/>
    <property type="match status" value="1"/>
</dbReference>
<dbReference type="RefSeq" id="WP_336597715.1">
    <property type="nucleotide sequence ID" value="NZ_JACFYJ010000010.1"/>
</dbReference>
<dbReference type="Proteomes" id="UP001386437">
    <property type="component" value="Unassembled WGS sequence"/>
</dbReference>
<dbReference type="Pfam" id="PF03865">
    <property type="entry name" value="ShlB"/>
    <property type="match status" value="1"/>
</dbReference>
<dbReference type="InterPro" id="IPR051544">
    <property type="entry name" value="TPS_OM_transporter"/>
</dbReference>
<organism evidence="8 9">
    <name type="scientific">Paraburkholderia bengalensis</name>
    <dbReference type="NCBI Taxonomy" id="2747562"/>
    <lineage>
        <taxon>Bacteria</taxon>
        <taxon>Pseudomonadati</taxon>
        <taxon>Pseudomonadota</taxon>
        <taxon>Betaproteobacteria</taxon>
        <taxon>Burkholderiales</taxon>
        <taxon>Burkholderiaceae</taxon>
        <taxon>Paraburkholderia</taxon>
    </lineage>
</organism>
<protein>
    <submittedName>
        <fullName evidence="8">ShlB/FhaC/HecB family hemolysin secretion/activation protein</fullName>
    </submittedName>
</protein>
<dbReference type="InterPro" id="IPR005565">
    <property type="entry name" value="Hemolysn_activator_HlyB_C"/>
</dbReference>
<keyword evidence="1" id="KW-1134">Transmembrane beta strand</keyword>
<dbReference type="EMBL" id="JACFYJ010000010">
    <property type="protein sequence ID" value="MEI5997396.1"/>
    <property type="molecule type" value="Genomic_DNA"/>
</dbReference>
<dbReference type="PANTHER" id="PTHR34597:SF1">
    <property type="entry name" value="HEME_HEMOPEXIN TRANSPORTER PROTEIN HUXB"/>
    <property type="match status" value="1"/>
</dbReference>
<feature type="domain" description="Polypeptide-transport-associated ShlB-type" evidence="7">
    <location>
        <begin position="74"/>
        <end position="150"/>
    </location>
</feature>
<feature type="region of interest" description="Disordered" evidence="4">
    <location>
        <begin position="43"/>
        <end position="67"/>
    </location>
</feature>
<name>A0ABU8IPD0_9BURK</name>
<dbReference type="Gene3D" id="2.40.160.50">
    <property type="entry name" value="membrane protein fhac: a member of the omp85/tpsb transporter family"/>
    <property type="match status" value="1"/>
</dbReference>
<evidence type="ECO:0000256" key="5">
    <source>
        <dbReference type="SAM" id="SignalP"/>
    </source>
</evidence>
<evidence type="ECO:0000313" key="8">
    <source>
        <dbReference type="EMBL" id="MEI5997396.1"/>
    </source>
</evidence>
<keyword evidence="2" id="KW-0812">Transmembrane</keyword>